<gene>
    <name evidence="8" type="ORF">C0J50_16387</name>
</gene>
<keyword evidence="6" id="KW-0472">Membrane</keyword>
<evidence type="ECO:0000256" key="1">
    <source>
        <dbReference type="ARBA" id="ARBA00004479"/>
    </source>
</evidence>
<dbReference type="GO" id="GO:0042613">
    <property type="term" value="C:MHC class II protein complex"/>
    <property type="evidence" value="ECO:0007669"/>
    <property type="project" value="InterPro"/>
</dbReference>
<dbReference type="SUPFAM" id="SSF48726">
    <property type="entry name" value="Immunoglobulin"/>
    <property type="match status" value="1"/>
</dbReference>
<keyword evidence="3 6" id="KW-1133">Transmembrane helix</keyword>
<keyword evidence="5" id="KW-0325">Glycoprotein</keyword>
<proteinExistence type="predicted"/>
<sequence>MFIFLFFISVDGYYKQILSQCHYTRDLVNIEFIQSLYFNMTEYLRYNSTTDRYTGFTVYGAKLAESLNLNPKNNGQTDTVRPQCSVVFMRFLILSPVKPDVVLRSLTSESDLPVAKLMCSLYDYHPKGVNVTWLRDGMVLKEGVSSTEELSDGDWYYQFHTFLEYTPRPGENISCIVKHESLTQPLIHTWDPLFPVDEQNKLIIGIFFLILGIVLAVSGCLYYLLRSKSEYK</sequence>
<dbReference type="SMART" id="SM00921">
    <property type="entry name" value="MHC_II_beta"/>
    <property type="match status" value="1"/>
</dbReference>
<evidence type="ECO:0000256" key="6">
    <source>
        <dbReference type="SAM" id="Phobius"/>
    </source>
</evidence>
<evidence type="ECO:0000256" key="4">
    <source>
        <dbReference type="ARBA" id="ARBA00023157"/>
    </source>
</evidence>
<dbReference type="Pfam" id="PF07654">
    <property type="entry name" value="C1-set"/>
    <property type="match status" value="1"/>
</dbReference>
<comment type="caution">
    <text evidence="8">The sequence shown here is derived from an EMBL/GenBank/DDBJ whole genome shotgun (WGS) entry which is preliminary data.</text>
</comment>
<dbReference type="PROSITE" id="PS50835">
    <property type="entry name" value="IG_LIKE"/>
    <property type="match status" value="1"/>
</dbReference>
<feature type="non-terminal residue" evidence="8">
    <location>
        <position position="1"/>
    </location>
</feature>
<accession>A0AAD5AW85</accession>
<organism evidence="8 9">
    <name type="scientific">Silurus asotus</name>
    <name type="common">Amur catfish</name>
    <name type="synonym">Parasilurus asotus</name>
    <dbReference type="NCBI Taxonomy" id="30991"/>
    <lineage>
        <taxon>Eukaryota</taxon>
        <taxon>Metazoa</taxon>
        <taxon>Chordata</taxon>
        <taxon>Craniata</taxon>
        <taxon>Vertebrata</taxon>
        <taxon>Euteleostomi</taxon>
        <taxon>Actinopterygii</taxon>
        <taxon>Neopterygii</taxon>
        <taxon>Teleostei</taxon>
        <taxon>Ostariophysi</taxon>
        <taxon>Siluriformes</taxon>
        <taxon>Siluridae</taxon>
        <taxon>Silurus</taxon>
    </lineage>
</organism>
<keyword evidence="4" id="KW-1015">Disulfide bond</keyword>
<comment type="subcellular location">
    <subcellularLocation>
        <location evidence="1">Membrane</location>
        <topology evidence="1">Single-pass type I membrane protein</topology>
    </subcellularLocation>
</comment>
<dbReference type="Gene3D" id="2.60.40.10">
    <property type="entry name" value="Immunoglobulins"/>
    <property type="match status" value="1"/>
</dbReference>
<dbReference type="InterPro" id="IPR013783">
    <property type="entry name" value="Ig-like_fold"/>
</dbReference>
<protein>
    <recommendedName>
        <fullName evidence="7">Ig-like domain-containing protein</fullName>
    </recommendedName>
</protein>
<dbReference type="InterPro" id="IPR036179">
    <property type="entry name" value="Ig-like_dom_sf"/>
</dbReference>
<dbReference type="SMART" id="SM00407">
    <property type="entry name" value="IGc1"/>
    <property type="match status" value="1"/>
</dbReference>
<evidence type="ECO:0000256" key="2">
    <source>
        <dbReference type="ARBA" id="ARBA00022692"/>
    </source>
</evidence>
<feature type="transmembrane region" description="Helical" evidence="6">
    <location>
        <begin position="202"/>
        <end position="225"/>
    </location>
</feature>
<feature type="domain" description="Ig-like" evidence="7">
    <location>
        <begin position="99"/>
        <end position="187"/>
    </location>
</feature>
<dbReference type="PANTHER" id="PTHR19944">
    <property type="entry name" value="MHC CLASS II-RELATED"/>
    <property type="match status" value="1"/>
</dbReference>
<dbReference type="SUPFAM" id="SSF54452">
    <property type="entry name" value="MHC antigen-recognition domain"/>
    <property type="match status" value="1"/>
</dbReference>
<dbReference type="AlphaFoldDB" id="A0AAD5AW85"/>
<dbReference type="InterPro" id="IPR000353">
    <property type="entry name" value="MHC_II_b_N"/>
</dbReference>
<evidence type="ECO:0000256" key="5">
    <source>
        <dbReference type="ARBA" id="ARBA00023180"/>
    </source>
</evidence>
<evidence type="ECO:0000313" key="9">
    <source>
        <dbReference type="Proteomes" id="UP001205998"/>
    </source>
</evidence>
<dbReference type="InterPro" id="IPR003597">
    <property type="entry name" value="Ig_C1-set"/>
</dbReference>
<dbReference type="InterPro" id="IPR011162">
    <property type="entry name" value="MHC_I/II-like_Ag-recog"/>
</dbReference>
<dbReference type="Gene3D" id="3.10.320.10">
    <property type="entry name" value="Class II Histocompatibility Antigen, M Beta Chain, Chain B, domain 1"/>
    <property type="match status" value="1"/>
</dbReference>
<dbReference type="InterPro" id="IPR014745">
    <property type="entry name" value="MHC_II_a/b_N"/>
</dbReference>
<dbReference type="Proteomes" id="UP001205998">
    <property type="component" value="Unassembled WGS sequence"/>
</dbReference>
<dbReference type="InterPro" id="IPR007110">
    <property type="entry name" value="Ig-like_dom"/>
</dbReference>
<dbReference type="GO" id="GO:0019882">
    <property type="term" value="P:antigen processing and presentation"/>
    <property type="evidence" value="ECO:0007669"/>
    <property type="project" value="InterPro"/>
</dbReference>
<name>A0AAD5AW85_SILAS</name>
<evidence type="ECO:0000313" key="8">
    <source>
        <dbReference type="EMBL" id="KAI5624093.1"/>
    </source>
</evidence>
<keyword evidence="2 6" id="KW-0812">Transmembrane</keyword>
<evidence type="ECO:0000256" key="3">
    <source>
        <dbReference type="ARBA" id="ARBA00022989"/>
    </source>
</evidence>
<evidence type="ECO:0000259" key="7">
    <source>
        <dbReference type="PROSITE" id="PS50835"/>
    </source>
</evidence>
<dbReference type="PANTHER" id="PTHR19944:SF99">
    <property type="entry name" value="HLA CLASS II HISTOCOMPATIBILITY ANTIGEN, DRB1 BETA CHAIN"/>
    <property type="match status" value="1"/>
</dbReference>
<dbReference type="EMBL" id="MU551593">
    <property type="protein sequence ID" value="KAI5624093.1"/>
    <property type="molecule type" value="Genomic_DNA"/>
</dbReference>
<dbReference type="InterPro" id="IPR050160">
    <property type="entry name" value="MHC/Immunoglobulin"/>
</dbReference>
<reference evidence="8" key="1">
    <citation type="submission" date="2018-07" db="EMBL/GenBank/DDBJ databases">
        <title>Comparative genomics of catfishes provides insights into carnivory and benthic adaptation.</title>
        <authorList>
            <person name="Zhang Y."/>
            <person name="Wang D."/>
            <person name="Peng Z."/>
            <person name="Zheng S."/>
            <person name="Shao F."/>
            <person name="Tao W."/>
        </authorList>
    </citation>
    <scope>NUCLEOTIDE SEQUENCE</scope>
    <source>
        <strain evidence="8">Chongqing</strain>
    </source>
</reference>
<keyword evidence="9" id="KW-1185">Reference proteome</keyword>
<dbReference type="GO" id="GO:0006955">
    <property type="term" value="P:immune response"/>
    <property type="evidence" value="ECO:0007669"/>
    <property type="project" value="InterPro"/>
</dbReference>